<feature type="region of interest" description="Disordered" evidence="2">
    <location>
        <begin position="1"/>
        <end position="44"/>
    </location>
</feature>
<protein>
    <submittedName>
        <fullName evidence="3">Uncharacterized protein</fullName>
    </submittedName>
</protein>
<dbReference type="Proteomes" id="UP000662931">
    <property type="component" value="Chromosome 1"/>
</dbReference>
<accession>A0A875RYW1</accession>
<evidence type="ECO:0000313" key="3">
    <source>
        <dbReference type="EMBL" id="QPG73102.1"/>
    </source>
</evidence>
<proteinExistence type="predicted"/>
<dbReference type="AlphaFoldDB" id="A0A875RYW1"/>
<gene>
    <name evidence="3" type="ORF">FOA43_000407</name>
</gene>
<keyword evidence="1" id="KW-0175">Coiled coil</keyword>
<dbReference type="KEGG" id="bnn:FOA43_000407"/>
<feature type="compositionally biased region" description="Polar residues" evidence="2">
    <location>
        <begin position="25"/>
        <end position="38"/>
    </location>
</feature>
<dbReference type="EMBL" id="CP064812">
    <property type="protein sequence ID" value="QPG73102.1"/>
    <property type="molecule type" value="Genomic_DNA"/>
</dbReference>
<evidence type="ECO:0000256" key="2">
    <source>
        <dbReference type="SAM" id="MobiDB-lite"/>
    </source>
</evidence>
<feature type="coiled-coil region" evidence="1">
    <location>
        <begin position="217"/>
        <end position="244"/>
    </location>
</feature>
<reference evidence="3" key="1">
    <citation type="submission" date="2020-10" db="EMBL/GenBank/DDBJ databases">
        <authorList>
            <person name="Roach M.J.R."/>
        </authorList>
    </citation>
    <scope>NUCLEOTIDE SEQUENCE</scope>
    <source>
        <strain evidence="3">CBS 1945</strain>
    </source>
</reference>
<dbReference type="OrthoDB" id="3997943at2759"/>
<dbReference type="RefSeq" id="XP_038776667.1">
    <property type="nucleotide sequence ID" value="XM_038920739.1"/>
</dbReference>
<name>A0A875RYW1_EENNA</name>
<keyword evidence="4" id="KW-1185">Reference proteome</keyword>
<feature type="coiled-coil region" evidence="1">
    <location>
        <begin position="58"/>
        <end position="130"/>
    </location>
</feature>
<dbReference type="GeneID" id="62193808"/>
<organism evidence="3 4">
    <name type="scientific">Eeniella nana</name>
    <name type="common">Yeast</name>
    <name type="synonym">Brettanomyces nanus</name>
    <dbReference type="NCBI Taxonomy" id="13502"/>
    <lineage>
        <taxon>Eukaryota</taxon>
        <taxon>Fungi</taxon>
        <taxon>Dikarya</taxon>
        <taxon>Ascomycota</taxon>
        <taxon>Saccharomycotina</taxon>
        <taxon>Pichiomycetes</taxon>
        <taxon>Pichiales</taxon>
        <taxon>Pichiaceae</taxon>
        <taxon>Brettanomyces</taxon>
    </lineage>
</organism>
<evidence type="ECO:0000313" key="4">
    <source>
        <dbReference type="Proteomes" id="UP000662931"/>
    </source>
</evidence>
<evidence type="ECO:0000256" key="1">
    <source>
        <dbReference type="SAM" id="Coils"/>
    </source>
</evidence>
<sequence length="297" mass="33370">MLDNSSHSTKHGFRLPKTPRLGLGMSSNTHSTQLTPRTLTDGGFKGELKRSEVLETQIREISQTASQAYDKIDDLKTRNNMLEEQVAQQKRLIHNIMGELDTAKDDAEKVESLVSEAREQAKLARQAQAQAEMIAEETQERLKSMLRDSQSSNGSASSGNAANMNANFSNMSLTTRGTPATSVYTSPNSTIEIKKAVQPPCVDGTDVDKVAHENNIIDKQQHCITELRARVKELEVQTDRDDKEYQDTLNRLKSSLLAISANRKFLGSRLEVRDDEEYQRRPKYFGHEEGKTYVLKL</sequence>